<dbReference type="Proteomes" id="UP000321893">
    <property type="component" value="Unassembled WGS sequence"/>
</dbReference>
<protein>
    <recommendedName>
        <fullName evidence="1">GmrSD restriction endonucleases N-terminal domain-containing protein</fullName>
    </recommendedName>
</protein>
<comment type="caution">
    <text evidence="2">The sequence shown here is derived from an EMBL/GenBank/DDBJ whole genome shotgun (WGS) entry which is preliminary data.</text>
</comment>
<dbReference type="PANTHER" id="PTHR39639:SF1">
    <property type="entry name" value="DUF262 DOMAIN-CONTAINING PROTEIN"/>
    <property type="match status" value="1"/>
</dbReference>
<reference evidence="2" key="1">
    <citation type="submission" date="2019-07" db="EMBL/GenBank/DDBJ databases">
        <title>Whole genome shotgun sequence of Lactobacillus kefiri NBRC 15888.</title>
        <authorList>
            <person name="Hosoyama A."/>
            <person name="Uohara A."/>
            <person name="Ohji S."/>
            <person name="Ichikawa N."/>
        </authorList>
    </citation>
    <scope>NUCLEOTIDE SEQUENCE [LARGE SCALE GENOMIC DNA]</scope>
    <source>
        <strain evidence="2">NBRC 15888</strain>
    </source>
</reference>
<dbReference type="InterPro" id="IPR004919">
    <property type="entry name" value="GmrSD_N"/>
</dbReference>
<keyword evidence="3" id="KW-1185">Reference proteome</keyword>
<dbReference type="EMBL" id="BJVK01000045">
    <property type="protein sequence ID" value="GEL29310.1"/>
    <property type="molecule type" value="Genomic_DNA"/>
</dbReference>
<proteinExistence type="predicted"/>
<evidence type="ECO:0000313" key="2">
    <source>
        <dbReference type="EMBL" id="GEL29310.1"/>
    </source>
</evidence>
<feature type="domain" description="GmrSD restriction endonucleases N-terminal" evidence="1">
    <location>
        <begin position="26"/>
        <end position="182"/>
    </location>
</feature>
<gene>
    <name evidence="2" type="ORF">LKE01_21300</name>
</gene>
<dbReference type="AlphaFoldDB" id="A0A511DWV1"/>
<sequence length="369" mass="42698">MSLKDEYDKSVKEIKTDEYQMSIGEIANMYKDGDITIFPEYQRYFRWKKEQKSSFIESLILGMPTPSIFVSQDANGQWDVIDGLQRISTVLEFMGLLKNPIDNSTFPPSILTKTKFLPSLDNKTWANHRNTIGPNFRRLIKRRHISIVIVDSSSNKDIKYEMFQRLNTNGVSLSIQEIRNVAILMVNKDLFETITELHNCNAFTNIISMSTTKLNKQVDKGWISEFFVTQSLNTSSLNTSEDIGNMITEELINIAASLTKEKIDIIKKNFITTSKLLDKLFGNDAFKKYDKESQKYKGQSLQSMFEVLFRLTFNKLKYFEKNPDHLKKIQKEIPNNPNFIEATKKGTRSITRIKKLIKMTDSMELQLNG</sequence>
<dbReference type="OrthoDB" id="9770340at2"/>
<dbReference type="PANTHER" id="PTHR39639">
    <property type="entry name" value="CHROMOSOME 16, WHOLE GENOME SHOTGUN SEQUENCE"/>
    <property type="match status" value="1"/>
</dbReference>
<organism evidence="2 3">
    <name type="scientific">Lentilactobacillus kefiri</name>
    <name type="common">Lactobacillus kefiri</name>
    <dbReference type="NCBI Taxonomy" id="33962"/>
    <lineage>
        <taxon>Bacteria</taxon>
        <taxon>Bacillati</taxon>
        <taxon>Bacillota</taxon>
        <taxon>Bacilli</taxon>
        <taxon>Lactobacillales</taxon>
        <taxon>Lactobacillaceae</taxon>
        <taxon>Lentilactobacillus</taxon>
    </lineage>
</organism>
<dbReference type="Pfam" id="PF03235">
    <property type="entry name" value="GmrSD_N"/>
    <property type="match status" value="1"/>
</dbReference>
<name>A0A511DWV1_LENKE</name>
<accession>A0A511DWV1</accession>
<evidence type="ECO:0000313" key="3">
    <source>
        <dbReference type="Proteomes" id="UP000321893"/>
    </source>
</evidence>
<evidence type="ECO:0000259" key="1">
    <source>
        <dbReference type="Pfam" id="PF03235"/>
    </source>
</evidence>
<dbReference type="RefSeq" id="WP_057961358.1">
    <property type="nucleotide sequence ID" value="NZ_BJVK01000045.1"/>
</dbReference>